<evidence type="ECO:0000259" key="9">
    <source>
        <dbReference type="PROSITE" id="PS50109"/>
    </source>
</evidence>
<dbReference type="PANTHER" id="PTHR34220:SF9">
    <property type="entry name" value="SIGNAL TRANSDUCTION HISTIDINE KINASE INTERNAL REGION DOMAIN-CONTAINING PROTEIN"/>
    <property type="match status" value="1"/>
</dbReference>
<organism evidence="11 12">
    <name type="scientific">Anaerobium acetethylicum</name>
    <dbReference type="NCBI Taxonomy" id="1619234"/>
    <lineage>
        <taxon>Bacteria</taxon>
        <taxon>Bacillati</taxon>
        <taxon>Bacillota</taxon>
        <taxon>Clostridia</taxon>
        <taxon>Lachnospirales</taxon>
        <taxon>Lachnospiraceae</taxon>
        <taxon>Anaerobium</taxon>
    </lineage>
</organism>
<dbReference type="EMBL" id="FMKA01000002">
    <property type="protein sequence ID" value="SCP95788.1"/>
    <property type="molecule type" value="Genomic_DNA"/>
</dbReference>
<dbReference type="GO" id="GO:0016020">
    <property type="term" value="C:membrane"/>
    <property type="evidence" value="ECO:0007669"/>
    <property type="project" value="UniProtKB-SubCell"/>
</dbReference>
<dbReference type="SUPFAM" id="SSF158472">
    <property type="entry name" value="HAMP domain-like"/>
    <property type="match status" value="1"/>
</dbReference>
<dbReference type="AlphaFoldDB" id="A0A1D3TQK5"/>
<dbReference type="InterPro" id="IPR003660">
    <property type="entry name" value="HAMP_dom"/>
</dbReference>
<dbReference type="PROSITE" id="PS50109">
    <property type="entry name" value="HIS_KIN"/>
    <property type="match status" value="1"/>
</dbReference>
<dbReference type="EC" id="2.7.13.3" evidence="3"/>
<keyword evidence="4" id="KW-0597">Phosphoprotein</keyword>
<evidence type="ECO:0000256" key="3">
    <source>
        <dbReference type="ARBA" id="ARBA00012438"/>
    </source>
</evidence>
<dbReference type="Gene3D" id="6.10.340.10">
    <property type="match status" value="1"/>
</dbReference>
<keyword evidence="8" id="KW-0472">Membrane</keyword>
<dbReference type="InterPro" id="IPR010559">
    <property type="entry name" value="Sig_transdc_His_kin_internal"/>
</dbReference>
<dbReference type="InterPro" id="IPR050640">
    <property type="entry name" value="Bact_2-comp_sensor_kinase"/>
</dbReference>
<keyword evidence="5" id="KW-0808">Transferase</keyword>
<evidence type="ECO:0000256" key="5">
    <source>
        <dbReference type="ARBA" id="ARBA00022679"/>
    </source>
</evidence>
<dbReference type="SMART" id="SM00304">
    <property type="entry name" value="HAMP"/>
    <property type="match status" value="1"/>
</dbReference>
<dbReference type="STRING" id="1619234.SAMN05421730_1002202"/>
<evidence type="ECO:0000256" key="8">
    <source>
        <dbReference type="SAM" id="Phobius"/>
    </source>
</evidence>
<dbReference type="InterPro" id="IPR005467">
    <property type="entry name" value="His_kinase_dom"/>
</dbReference>
<dbReference type="Pfam" id="PF06580">
    <property type="entry name" value="His_kinase"/>
    <property type="match status" value="1"/>
</dbReference>
<dbReference type="RefSeq" id="WP_242875447.1">
    <property type="nucleotide sequence ID" value="NZ_FMKA01000002.1"/>
</dbReference>
<proteinExistence type="predicted"/>
<evidence type="ECO:0000256" key="2">
    <source>
        <dbReference type="ARBA" id="ARBA00004370"/>
    </source>
</evidence>
<feature type="transmembrane region" description="Helical" evidence="8">
    <location>
        <begin position="15"/>
        <end position="34"/>
    </location>
</feature>
<dbReference type="Proteomes" id="UP000199315">
    <property type="component" value="Unassembled WGS sequence"/>
</dbReference>
<keyword evidence="12" id="KW-1185">Reference proteome</keyword>
<accession>A0A1D3TQK5</accession>
<dbReference type="PANTHER" id="PTHR34220">
    <property type="entry name" value="SENSOR HISTIDINE KINASE YPDA"/>
    <property type="match status" value="1"/>
</dbReference>
<sequence>MSLKLKSDFTIRTKLVLIFTFASVIVFGVNLYMYSNINSDLKVIENVYLSNRSLNELGGVLGEVQDSMYEYLNTKSSAALEEYYRSGQEFSSYLDDMNGAASEDYASLMEKNIRNMSLEYLEEAETAVTAKRGRNIEKYKESYENATDTYQYISTYIYSLNNEQFRDNSNNYEILLVSLKYLEIITTVILFVITALNIILIMFFTNSITTPLRRLAKAADEVAGGNLDVLLADTQYNDEVGVVSKAFNKMTVSIRDYIAKLKESMESESRAKEKELVMETHLKDAQLKYLQAQINPHFLFNTLNAGVQLAMMEEAENTGIFIEKMAEFFRYNIKKISEDASLREEIELVESYIYIMNVRFSGEIDFRKEIDESLLEARIPSMVLQPIVENAVSYGIRGIEWAGLITLSVSSTESGVLIRIQDNGRGMTEETIAKVMNGELKKEDSDKNSNGIGLGNVISRLKLYFGTEDVFEIRSGGTDHGTEVLISIPASGISGLSEADRRIEQVSK</sequence>
<dbReference type="Pfam" id="PF02518">
    <property type="entry name" value="HATPase_c"/>
    <property type="match status" value="1"/>
</dbReference>
<dbReference type="InterPro" id="IPR036890">
    <property type="entry name" value="HATPase_C_sf"/>
</dbReference>
<evidence type="ECO:0000313" key="11">
    <source>
        <dbReference type="EMBL" id="SCP95788.1"/>
    </source>
</evidence>
<reference evidence="11 12" key="1">
    <citation type="submission" date="2016-09" db="EMBL/GenBank/DDBJ databases">
        <authorList>
            <person name="Capua I."/>
            <person name="De Benedictis P."/>
            <person name="Joannis T."/>
            <person name="Lombin L.H."/>
            <person name="Cattoli G."/>
        </authorList>
    </citation>
    <scope>NUCLEOTIDE SEQUENCE [LARGE SCALE GENOMIC DNA]</scope>
    <source>
        <strain evidence="11 12">GluBS11</strain>
    </source>
</reference>
<evidence type="ECO:0000256" key="1">
    <source>
        <dbReference type="ARBA" id="ARBA00000085"/>
    </source>
</evidence>
<dbReference type="Pfam" id="PF00672">
    <property type="entry name" value="HAMP"/>
    <property type="match status" value="1"/>
</dbReference>
<comment type="catalytic activity">
    <reaction evidence="1">
        <text>ATP + protein L-histidine = ADP + protein N-phospho-L-histidine.</text>
        <dbReference type="EC" id="2.7.13.3"/>
    </reaction>
</comment>
<evidence type="ECO:0000259" key="10">
    <source>
        <dbReference type="PROSITE" id="PS50885"/>
    </source>
</evidence>
<keyword evidence="8" id="KW-0812">Transmembrane</keyword>
<dbReference type="GO" id="GO:0000155">
    <property type="term" value="F:phosphorelay sensor kinase activity"/>
    <property type="evidence" value="ECO:0007669"/>
    <property type="project" value="InterPro"/>
</dbReference>
<dbReference type="SUPFAM" id="SSF55874">
    <property type="entry name" value="ATPase domain of HSP90 chaperone/DNA topoisomerase II/histidine kinase"/>
    <property type="match status" value="1"/>
</dbReference>
<keyword evidence="8" id="KW-1133">Transmembrane helix</keyword>
<evidence type="ECO:0000256" key="6">
    <source>
        <dbReference type="ARBA" id="ARBA00022777"/>
    </source>
</evidence>
<feature type="domain" description="HAMP" evidence="10">
    <location>
        <begin position="206"/>
        <end position="259"/>
    </location>
</feature>
<feature type="domain" description="Histidine kinase" evidence="9">
    <location>
        <begin position="383"/>
        <end position="492"/>
    </location>
</feature>
<protein>
    <recommendedName>
        <fullName evidence="3">histidine kinase</fullName>
        <ecNumber evidence="3">2.7.13.3</ecNumber>
    </recommendedName>
</protein>
<name>A0A1D3TQK5_9FIRM</name>
<feature type="transmembrane region" description="Helical" evidence="8">
    <location>
        <begin position="181"/>
        <end position="204"/>
    </location>
</feature>
<evidence type="ECO:0000313" key="12">
    <source>
        <dbReference type="Proteomes" id="UP000199315"/>
    </source>
</evidence>
<gene>
    <name evidence="11" type="ORF">SAMN05421730_1002202</name>
</gene>
<evidence type="ECO:0000256" key="7">
    <source>
        <dbReference type="ARBA" id="ARBA00023012"/>
    </source>
</evidence>
<keyword evidence="6 11" id="KW-0418">Kinase</keyword>
<evidence type="ECO:0000256" key="4">
    <source>
        <dbReference type="ARBA" id="ARBA00022553"/>
    </source>
</evidence>
<dbReference type="CDD" id="cd06225">
    <property type="entry name" value="HAMP"/>
    <property type="match status" value="1"/>
</dbReference>
<dbReference type="Gene3D" id="3.30.565.10">
    <property type="entry name" value="Histidine kinase-like ATPase, C-terminal domain"/>
    <property type="match status" value="1"/>
</dbReference>
<comment type="subcellular location">
    <subcellularLocation>
        <location evidence="2">Membrane</location>
    </subcellularLocation>
</comment>
<dbReference type="InterPro" id="IPR003594">
    <property type="entry name" value="HATPase_dom"/>
</dbReference>
<keyword evidence="7" id="KW-0902">Two-component regulatory system</keyword>
<dbReference type="PROSITE" id="PS50885">
    <property type="entry name" value="HAMP"/>
    <property type="match status" value="1"/>
</dbReference>